<evidence type="ECO:0000256" key="5">
    <source>
        <dbReference type="ARBA" id="ARBA00022729"/>
    </source>
</evidence>
<proteinExistence type="predicted"/>
<comment type="catalytic activity">
    <reaction evidence="9">
        <text>feruloyl-polysaccharide + H2O = ferulate + polysaccharide.</text>
        <dbReference type="EC" id="3.1.1.73"/>
    </reaction>
</comment>
<feature type="signal peptide" evidence="10">
    <location>
        <begin position="1"/>
        <end position="19"/>
    </location>
</feature>
<dbReference type="InParanoid" id="A0A165HE21"/>
<dbReference type="InterPro" id="IPR029058">
    <property type="entry name" value="AB_hydrolase_fold"/>
</dbReference>
<keyword evidence="12" id="KW-1185">Reference proteome</keyword>
<evidence type="ECO:0000256" key="10">
    <source>
        <dbReference type="SAM" id="SignalP"/>
    </source>
</evidence>
<dbReference type="SUPFAM" id="SSF53474">
    <property type="entry name" value="alpha/beta-Hydrolases"/>
    <property type="match status" value="1"/>
</dbReference>
<dbReference type="AlphaFoldDB" id="A0A165HE21"/>
<dbReference type="PANTHER" id="PTHR38050:SF2">
    <property type="entry name" value="FERULOYL ESTERASE C-RELATED"/>
    <property type="match status" value="1"/>
</dbReference>
<sequence length="331" mass="35230">MRLLVIISLALSTLGSVSLSPCLTGLSRTSIYTFDETGHATRTLPNNRTYLVHIPKDYSRTLPINLPHPVVLSYHGNGGTSAKQETLSQWSEENVKLNGLGVIGVYPQASLGLSRNGGAPTWSWQGAAYASPDAHDLEFTGTILDELKANLCIDSRRVYATGKSNGGGFTNLVACTEATASRLAAVAIVSGAMYPGTLPDSECSPGRPLPVYISHGVVDQTIPYLGRPYDSSGDTIYRTPNIDDFAAAWADRNGLAGTDYCQKAVHGTAQERVWGSSGAKGQVRRIRVDGLGHSWPTTLGLDSSGAPNNTANFNLTTAHLVSFFNAHVLPL</sequence>
<evidence type="ECO:0000313" key="11">
    <source>
        <dbReference type="EMBL" id="KZV91833.1"/>
    </source>
</evidence>
<reference evidence="11 12" key="1">
    <citation type="journal article" date="2016" name="Mol. Biol. Evol.">
        <title>Comparative Genomics of Early-Diverging Mushroom-Forming Fungi Provides Insights into the Origins of Lignocellulose Decay Capabilities.</title>
        <authorList>
            <person name="Nagy L.G."/>
            <person name="Riley R."/>
            <person name="Tritt A."/>
            <person name="Adam C."/>
            <person name="Daum C."/>
            <person name="Floudas D."/>
            <person name="Sun H."/>
            <person name="Yadav J.S."/>
            <person name="Pangilinan J."/>
            <person name="Larsson K.H."/>
            <person name="Matsuura K."/>
            <person name="Barry K."/>
            <person name="Labutti K."/>
            <person name="Kuo R."/>
            <person name="Ohm R.A."/>
            <person name="Bhattacharya S.S."/>
            <person name="Shirouzu T."/>
            <person name="Yoshinaga Y."/>
            <person name="Martin F.M."/>
            <person name="Grigoriev I.V."/>
            <person name="Hibbett D.S."/>
        </authorList>
    </citation>
    <scope>NUCLEOTIDE SEQUENCE [LARGE SCALE GENOMIC DNA]</scope>
    <source>
        <strain evidence="11 12">HHB12029</strain>
    </source>
</reference>
<evidence type="ECO:0000256" key="1">
    <source>
        <dbReference type="ARBA" id="ARBA00004613"/>
    </source>
</evidence>
<gene>
    <name evidence="11" type="ORF">EXIGLDRAFT_615124</name>
</gene>
<evidence type="ECO:0000313" key="12">
    <source>
        <dbReference type="Proteomes" id="UP000077266"/>
    </source>
</evidence>
<evidence type="ECO:0000256" key="6">
    <source>
        <dbReference type="ARBA" id="ARBA00022801"/>
    </source>
</evidence>
<dbReference type="OrthoDB" id="424610at2759"/>
<protein>
    <recommendedName>
        <fullName evidence="2">feruloyl esterase</fullName>
        <ecNumber evidence="2">3.1.1.73</ecNumber>
    </recommendedName>
</protein>
<keyword evidence="3" id="KW-0964">Secreted</keyword>
<dbReference type="EMBL" id="KV426019">
    <property type="protein sequence ID" value="KZV91833.1"/>
    <property type="molecule type" value="Genomic_DNA"/>
</dbReference>
<evidence type="ECO:0000256" key="4">
    <source>
        <dbReference type="ARBA" id="ARBA00022651"/>
    </source>
</evidence>
<evidence type="ECO:0000256" key="7">
    <source>
        <dbReference type="ARBA" id="ARBA00023277"/>
    </source>
</evidence>
<dbReference type="STRING" id="1314781.A0A165HE21"/>
<dbReference type="Proteomes" id="UP000077266">
    <property type="component" value="Unassembled WGS sequence"/>
</dbReference>
<dbReference type="PANTHER" id="PTHR38050">
    <property type="match status" value="1"/>
</dbReference>
<evidence type="ECO:0000256" key="9">
    <source>
        <dbReference type="ARBA" id="ARBA00034075"/>
    </source>
</evidence>
<dbReference type="GO" id="GO:0005576">
    <property type="term" value="C:extracellular region"/>
    <property type="evidence" value="ECO:0007669"/>
    <property type="project" value="UniProtKB-SubCell"/>
</dbReference>
<organism evidence="11 12">
    <name type="scientific">Exidia glandulosa HHB12029</name>
    <dbReference type="NCBI Taxonomy" id="1314781"/>
    <lineage>
        <taxon>Eukaryota</taxon>
        <taxon>Fungi</taxon>
        <taxon>Dikarya</taxon>
        <taxon>Basidiomycota</taxon>
        <taxon>Agaricomycotina</taxon>
        <taxon>Agaricomycetes</taxon>
        <taxon>Auriculariales</taxon>
        <taxon>Exidiaceae</taxon>
        <taxon>Exidia</taxon>
    </lineage>
</organism>
<keyword evidence="4" id="KW-0858">Xylan degradation</keyword>
<dbReference type="Gene3D" id="3.40.50.1820">
    <property type="entry name" value="alpha/beta hydrolase"/>
    <property type="match status" value="1"/>
</dbReference>
<name>A0A165HE21_EXIGL</name>
<accession>A0A165HE21</accession>
<evidence type="ECO:0000256" key="3">
    <source>
        <dbReference type="ARBA" id="ARBA00022525"/>
    </source>
</evidence>
<evidence type="ECO:0000256" key="2">
    <source>
        <dbReference type="ARBA" id="ARBA00013091"/>
    </source>
</evidence>
<dbReference type="InterPro" id="IPR043595">
    <property type="entry name" value="FaeB/C/D"/>
</dbReference>
<keyword evidence="8" id="KW-0624">Polysaccharide degradation</keyword>
<evidence type="ECO:0000256" key="8">
    <source>
        <dbReference type="ARBA" id="ARBA00023326"/>
    </source>
</evidence>
<feature type="chain" id="PRO_5039515396" description="feruloyl esterase" evidence="10">
    <location>
        <begin position="20"/>
        <end position="331"/>
    </location>
</feature>
<keyword evidence="5 10" id="KW-0732">Signal</keyword>
<dbReference type="GO" id="GO:0030600">
    <property type="term" value="F:feruloyl esterase activity"/>
    <property type="evidence" value="ECO:0007669"/>
    <property type="project" value="UniProtKB-EC"/>
</dbReference>
<dbReference type="EC" id="3.1.1.73" evidence="2"/>
<comment type="subcellular location">
    <subcellularLocation>
        <location evidence="1">Secreted</location>
    </subcellularLocation>
</comment>
<keyword evidence="7" id="KW-0119">Carbohydrate metabolism</keyword>
<keyword evidence="6 11" id="KW-0378">Hydrolase</keyword>
<dbReference type="GO" id="GO:0045493">
    <property type="term" value="P:xylan catabolic process"/>
    <property type="evidence" value="ECO:0007669"/>
    <property type="project" value="UniProtKB-KW"/>
</dbReference>